<dbReference type="EnsemblMetazoa" id="GPPI007426-RA">
    <property type="protein sequence ID" value="GPPI007426-PA"/>
    <property type="gene ID" value="GPPI007426"/>
</dbReference>
<keyword evidence="3" id="KW-1185">Reference proteome</keyword>
<dbReference type="VEuPathDB" id="VectorBase:GPPI007426"/>
<keyword evidence="1" id="KW-0812">Transmembrane</keyword>
<sequence>MLKSDVPDGDVCCEWNWITGKLIRYDKPKRKTRNEKSSTQPYDAEEKTVDRIQGRGIICAFATEIIDKELDNNKLRADSCCVICICCPESFSRLSDDDLVAVTSITVSIAAVVVVVVVVVVDILLPGEAITVLAWLTCNI</sequence>
<dbReference type="AlphaFoldDB" id="A0A1B0ASY0"/>
<proteinExistence type="predicted"/>
<reference evidence="2" key="2">
    <citation type="submission" date="2020-05" db="UniProtKB">
        <authorList>
            <consortium name="EnsemblMetazoa"/>
        </authorList>
    </citation>
    <scope>IDENTIFICATION</scope>
    <source>
        <strain evidence="2">IAEA</strain>
    </source>
</reference>
<keyword evidence="1" id="KW-1133">Transmembrane helix</keyword>
<evidence type="ECO:0000313" key="2">
    <source>
        <dbReference type="EnsemblMetazoa" id="GPPI007426-PA"/>
    </source>
</evidence>
<evidence type="ECO:0000313" key="3">
    <source>
        <dbReference type="Proteomes" id="UP000092460"/>
    </source>
</evidence>
<dbReference type="EMBL" id="JXJN01003033">
    <property type="status" value="NOT_ANNOTATED_CDS"/>
    <property type="molecule type" value="Genomic_DNA"/>
</dbReference>
<organism evidence="2 3">
    <name type="scientific">Glossina palpalis gambiensis</name>
    <dbReference type="NCBI Taxonomy" id="67801"/>
    <lineage>
        <taxon>Eukaryota</taxon>
        <taxon>Metazoa</taxon>
        <taxon>Ecdysozoa</taxon>
        <taxon>Arthropoda</taxon>
        <taxon>Hexapoda</taxon>
        <taxon>Insecta</taxon>
        <taxon>Pterygota</taxon>
        <taxon>Neoptera</taxon>
        <taxon>Endopterygota</taxon>
        <taxon>Diptera</taxon>
        <taxon>Brachycera</taxon>
        <taxon>Muscomorpha</taxon>
        <taxon>Hippoboscoidea</taxon>
        <taxon>Glossinidae</taxon>
        <taxon>Glossina</taxon>
    </lineage>
</organism>
<accession>A0A1B0ASY0</accession>
<reference evidence="3" key="1">
    <citation type="submission" date="2015-01" db="EMBL/GenBank/DDBJ databases">
        <authorList>
            <person name="Aksoy S."/>
            <person name="Warren W."/>
            <person name="Wilson R.K."/>
        </authorList>
    </citation>
    <scope>NUCLEOTIDE SEQUENCE [LARGE SCALE GENOMIC DNA]</scope>
    <source>
        <strain evidence="3">IAEA</strain>
    </source>
</reference>
<dbReference type="Proteomes" id="UP000092460">
    <property type="component" value="Unassembled WGS sequence"/>
</dbReference>
<keyword evidence="1" id="KW-0472">Membrane</keyword>
<name>A0A1B0ASY0_9MUSC</name>
<feature type="transmembrane region" description="Helical" evidence="1">
    <location>
        <begin position="99"/>
        <end position="125"/>
    </location>
</feature>
<protein>
    <submittedName>
        <fullName evidence="2">Uncharacterized protein</fullName>
    </submittedName>
</protein>
<evidence type="ECO:0000256" key="1">
    <source>
        <dbReference type="SAM" id="Phobius"/>
    </source>
</evidence>